<dbReference type="Proteomes" id="UP000016361">
    <property type="component" value="Unassembled WGS sequence"/>
</dbReference>
<dbReference type="Pfam" id="PF04203">
    <property type="entry name" value="Sortase"/>
    <property type="match status" value="1"/>
</dbReference>
<dbReference type="GO" id="GO:0008234">
    <property type="term" value="F:cysteine-type peptidase activity"/>
    <property type="evidence" value="ECO:0007669"/>
    <property type="project" value="UniProtKB-KW"/>
</dbReference>
<dbReference type="EMBL" id="BASH01000008">
    <property type="protein sequence ID" value="GAD17535.1"/>
    <property type="molecule type" value="Genomic_DNA"/>
</dbReference>
<keyword evidence="1" id="KW-0645">Protease</keyword>
<dbReference type="RefSeq" id="WP_020281974.1">
    <property type="nucleotide sequence ID" value="NZ_AZED01000004.1"/>
</dbReference>
<dbReference type="SUPFAM" id="SSF63817">
    <property type="entry name" value="Sortase"/>
    <property type="match status" value="1"/>
</dbReference>
<dbReference type="Gene3D" id="2.40.260.10">
    <property type="entry name" value="Sortase"/>
    <property type="match status" value="1"/>
</dbReference>
<evidence type="ECO:0000313" key="7">
    <source>
        <dbReference type="Proteomes" id="UP000016361"/>
    </source>
</evidence>
<dbReference type="InterPro" id="IPR005754">
    <property type="entry name" value="Sortase"/>
</dbReference>
<dbReference type="eggNOG" id="COG3764">
    <property type="taxonomic scope" value="Bacteria"/>
</dbReference>
<keyword evidence="5" id="KW-0472">Membrane</keyword>
<organism evidence="6 7">
    <name type="scientific">Lentilactobacillus otakiensis DSM 19908 = JCM 15040</name>
    <dbReference type="NCBI Taxonomy" id="1423780"/>
    <lineage>
        <taxon>Bacteria</taxon>
        <taxon>Bacillati</taxon>
        <taxon>Bacillota</taxon>
        <taxon>Bacilli</taxon>
        <taxon>Lactobacillales</taxon>
        <taxon>Lactobacillaceae</taxon>
        <taxon>Lentilactobacillus</taxon>
    </lineage>
</organism>
<dbReference type="GeneID" id="301047032"/>
<comment type="caution">
    <text evidence="6">The sequence shown here is derived from an EMBL/GenBank/DDBJ whole genome shotgun (WGS) entry which is preliminary data.</text>
</comment>
<protein>
    <submittedName>
        <fullName evidence="6">Sortase family protein</fullName>
    </submittedName>
</protein>
<gene>
    <name evidence="6" type="ORF">LOT_2073</name>
</gene>
<dbReference type="OrthoDB" id="1648028at2"/>
<reference evidence="7" key="1">
    <citation type="journal article" date="2013" name="Genome Announc.">
        <title>Draft Genome Sequence of D-Branched-Chain Amino Acid Producer Lactobacillus otakiensis JCM 15040T, Isolated from a Traditional Japanese Pickle.</title>
        <authorList>
            <person name="Doi K."/>
            <person name="Mori K."/>
            <person name="Mutaguchi Y."/>
            <person name="Tashiro K."/>
            <person name="Fujino Y."/>
            <person name="Ohmori T."/>
            <person name="Kuhara S."/>
            <person name="Ohshima T."/>
        </authorList>
    </citation>
    <scope>NUCLEOTIDE SEQUENCE [LARGE SCALE GENOMIC DNA]</scope>
    <source>
        <strain evidence="7">JCM 15040</strain>
    </source>
</reference>
<keyword evidence="5" id="KW-1133">Transmembrane helix</keyword>
<sequence length="239" mass="27232">MRKGLLKKIVINVIFVLLIIVALGMIFNRQIKNEMIKSYQPKITRKTVTQTEERVKKQTKRHKQNVSYNFKKVKSLDFQTAARARMNTNKIEVIGEILLPKSDIHLPIGLGVANNTLALAAGTMRPDQQMGKGNYPLAGHHMVNRHVLFGPLYFKTKVGDRIYLSNMSRVYQYQVDKREFIAATRVDVVRQTKRPIVTLITCDATGAGRLMIRGKFQKSYRINDATPKLKRALLGPVNN</sequence>
<dbReference type="CDD" id="cd06165">
    <property type="entry name" value="Sortase_A"/>
    <property type="match status" value="1"/>
</dbReference>
<dbReference type="NCBIfam" id="TIGR01076">
    <property type="entry name" value="sortase_fam"/>
    <property type="match status" value="1"/>
</dbReference>
<feature type="active site" description="Proton donor/acceptor" evidence="4">
    <location>
        <position position="140"/>
    </location>
</feature>
<name>S4PQV4_9LACO</name>
<accession>S4PQV4</accession>
<keyword evidence="5" id="KW-0812">Transmembrane</keyword>
<evidence type="ECO:0000256" key="5">
    <source>
        <dbReference type="SAM" id="Phobius"/>
    </source>
</evidence>
<dbReference type="STRING" id="1423780.FD05_GL002000"/>
<feature type="transmembrane region" description="Helical" evidence="5">
    <location>
        <begin position="9"/>
        <end position="27"/>
    </location>
</feature>
<evidence type="ECO:0000256" key="2">
    <source>
        <dbReference type="ARBA" id="ARBA00022801"/>
    </source>
</evidence>
<keyword evidence="7" id="KW-1185">Reference proteome</keyword>
<dbReference type="InterPro" id="IPR023365">
    <property type="entry name" value="Sortase_dom-sf"/>
</dbReference>
<proteinExistence type="predicted"/>
<keyword evidence="3" id="KW-0788">Thiol protease</keyword>
<dbReference type="AlphaFoldDB" id="S4PQV4"/>
<evidence type="ECO:0000256" key="4">
    <source>
        <dbReference type="PIRSR" id="PIRSR605754-1"/>
    </source>
</evidence>
<dbReference type="GO" id="GO:0006508">
    <property type="term" value="P:proteolysis"/>
    <property type="evidence" value="ECO:0007669"/>
    <property type="project" value="UniProtKB-KW"/>
</dbReference>
<evidence type="ECO:0000313" key="6">
    <source>
        <dbReference type="EMBL" id="GAD17535.1"/>
    </source>
</evidence>
<evidence type="ECO:0000256" key="3">
    <source>
        <dbReference type="ARBA" id="ARBA00022807"/>
    </source>
</evidence>
<dbReference type="InterPro" id="IPR042007">
    <property type="entry name" value="Sortase_A"/>
</dbReference>
<feature type="active site" description="Acyl-thioester intermediate" evidence="4">
    <location>
        <position position="202"/>
    </location>
</feature>
<evidence type="ECO:0000256" key="1">
    <source>
        <dbReference type="ARBA" id="ARBA00022670"/>
    </source>
</evidence>
<keyword evidence="2" id="KW-0378">Hydrolase</keyword>